<dbReference type="AlphaFoldDB" id="A0A143QNX0"/>
<evidence type="ECO:0000313" key="2">
    <source>
        <dbReference type="EMBL" id="AMY24614.1"/>
    </source>
</evidence>
<dbReference type="PANTHER" id="PTHR42659">
    <property type="entry name" value="XANTHINE DEHYDROGENASE SUBUNIT C-RELATED"/>
    <property type="match status" value="1"/>
</dbReference>
<proteinExistence type="predicted"/>
<dbReference type="GO" id="GO:0016491">
    <property type="term" value="F:oxidoreductase activity"/>
    <property type="evidence" value="ECO:0007669"/>
    <property type="project" value="InterPro"/>
</dbReference>
<dbReference type="GO" id="GO:0071949">
    <property type="term" value="F:FAD binding"/>
    <property type="evidence" value="ECO:0007669"/>
    <property type="project" value="InterPro"/>
</dbReference>
<dbReference type="Pfam" id="PF00941">
    <property type="entry name" value="FAD_binding_5"/>
    <property type="match status" value="1"/>
</dbReference>
<feature type="domain" description="FAD-binding PCMH-type" evidence="1">
    <location>
        <begin position="1"/>
        <end position="174"/>
    </location>
</feature>
<dbReference type="PATRIC" id="fig|1653479.3.peg.3371"/>
<dbReference type="InterPro" id="IPR036318">
    <property type="entry name" value="FAD-bd_PCMH-like_sf"/>
</dbReference>
<organism evidence="2 3">
    <name type="scientific">Rhodococcoides fascians</name>
    <name type="common">Rhodococcus fascians</name>
    <dbReference type="NCBI Taxonomy" id="1828"/>
    <lineage>
        <taxon>Bacteria</taxon>
        <taxon>Bacillati</taxon>
        <taxon>Actinomycetota</taxon>
        <taxon>Actinomycetes</taxon>
        <taxon>Mycobacteriales</taxon>
        <taxon>Nocardiaceae</taxon>
        <taxon>Rhodococcoides</taxon>
    </lineage>
</organism>
<dbReference type="PROSITE" id="PS51387">
    <property type="entry name" value="FAD_PCMH"/>
    <property type="match status" value="1"/>
</dbReference>
<keyword evidence="3" id="KW-1185">Reference proteome</keyword>
<dbReference type="RefSeq" id="WP_032401223.1">
    <property type="nucleotide sequence ID" value="NZ_CAKKLU010000021.1"/>
</dbReference>
<dbReference type="InterPro" id="IPR051312">
    <property type="entry name" value="Diverse_Substr_Oxidored"/>
</dbReference>
<dbReference type="OrthoDB" id="3574189at2"/>
<dbReference type="PANTHER" id="PTHR42659:SF9">
    <property type="entry name" value="XANTHINE DEHYDROGENASE FAD-BINDING SUBUNIT XDHB-RELATED"/>
    <property type="match status" value="1"/>
</dbReference>
<reference evidence="2 3" key="1">
    <citation type="journal article" date="2016" name="Genome Announc.">
        <title>Complete Genome and Plasmid Sequences for Rhodococcus fascians D188 and Draft Sequences for Rhodococcus Isolates PBTS 1 and PBTS 2.</title>
        <authorList>
            <person name="Stamler R.A."/>
            <person name="Vereecke D."/>
            <person name="Zhang Y."/>
            <person name="Schilkey F."/>
            <person name="Devitt N."/>
            <person name="Randall J.J."/>
        </authorList>
    </citation>
    <scope>NUCLEOTIDE SEQUENCE [LARGE SCALE GENOMIC DNA]</scope>
    <source>
        <strain evidence="2 3">PBTS2</strain>
    </source>
</reference>
<dbReference type="InterPro" id="IPR016166">
    <property type="entry name" value="FAD-bd_PCMH"/>
</dbReference>
<sequence length="270" mass="28751">MDLGTVDRVLLPRSRADLPPGSADAAVVAGGTWLFSEKQDHLTTLIDITALGWEPLIVDENGLGIAATCTIETLARFESAFPATTLFPRCAAALLASFKIWKTATVGGNVALALPAGAMISLTAALDGVAEVWSAHGPEHDYRLPIDQLVVGPQTTVLRPGDVLRSIDVPRHALESRTAMRTLSLSPLGRSAAVVIGRVDPDGTFVLTVTASTVRPFVLRFSAVPTAHELDDALADTIGPQHWYDDPHGAPDWRRHISCAAAQSIREELS</sequence>
<evidence type="ECO:0000313" key="3">
    <source>
        <dbReference type="Proteomes" id="UP000076038"/>
    </source>
</evidence>
<dbReference type="KEGG" id="rhs:A3Q41_03323"/>
<gene>
    <name evidence="2" type="ORF">A3Q41_03323</name>
</gene>
<name>A0A143QNX0_RHOFA</name>
<protein>
    <recommendedName>
        <fullName evidence="1">FAD-binding PCMH-type domain-containing protein</fullName>
    </recommendedName>
</protein>
<reference evidence="3" key="2">
    <citation type="submission" date="2016-04" db="EMBL/GenBank/DDBJ databases">
        <title>Complete Genome and Plasmid Sequences for Rhodococcus fascians D188 and Draft Sequences for Rhodococcus spp. Isolates PBTS 1 and PBTS 2.</title>
        <authorList>
            <person name="Stamer R."/>
            <person name="Vereecke D."/>
            <person name="Zhang Y."/>
            <person name="Schilkey F."/>
            <person name="Devitt N."/>
            <person name="Randall J."/>
        </authorList>
    </citation>
    <scope>NUCLEOTIDE SEQUENCE [LARGE SCALE GENOMIC DNA]</scope>
    <source>
        <strain evidence="3">PBTS2</strain>
    </source>
</reference>
<dbReference type="GeneID" id="93553486"/>
<dbReference type="InterPro" id="IPR016169">
    <property type="entry name" value="FAD-bd_PCMH_sub2"/>
</dbReference>
<evidence type="ECO:0000259" key="1">
    <source>
        <dbReference type="PROSITE" id="PS51387"/>
    </source>
</evidence>
<dbReference type="EMBL" id="CP015220">
    <property type="protein sequence ID" value="AMY24614.1"/>
    <property type="molecule type" value="Genomic_DNA"/>
</dbReference>
<dbReference type="Gene3D" id="3.30.465.10">
    <property type="match status" value="1"/>
</dbReference>
<dbReference type="SUPFAM" id="SSF56176">
    <property type="entry name" value="FAD-binding/transporter-associated domain-like"/>
    <property type="match status" value="1"/>
</dbReference>
<dbReference type="InterPro" id="IPR002346">
    <property type="entry name" value="Mopterin_DH_FAD-bd"/>
</dbReference>
<accession>A0A143QNX0</accession>
<dbReference type="Proteomes" id="UP000076038">
    <property type="component" value="Chromosome"/>
</dbReference>